<comment type="caution">
    <text evidence="2">The sequence shown here is derived from an EMBL/GenBank/DDBJ whole genome shotgun (WGS) entry which is preliminary data.</text>
</comment>
<evidence type="ECO:0000313" key="2">
    <source>
        <dbReference type="EMBL" id="KXZ54655.1"/>
    </source>
</evidence>
<feature type="compositionally biased region" description="Gly residues" evidence="1">
    <location>
        <begin position="95"/>
        <end position="116"/>
    </location>
</feature>
<protein>
    <submittedName>
        <fullName evidence="2">Uncharacterized protein</fullName>
    </submittedName>
</protein>
<evidence type="ECO:0000256" key="1">
    <source>
        <dbReference type="SAM" id="MobiDB-lite"/>
    </source>
</evidence>
<feature type="compositionally biased region" description="Low complexity" evidence="1">
    <location>
        <begin position="50"/>
        <end position="64"/>
    </location>
</feature>
<dbReference type="EMBL" id="LSYV01000005">
    <property type="protein sequence ID" value="KXZ54655.1"/>
    <property type="molecule type" value="Genomic_DNA"/>
</dbReference>
<proteinExistence type="predicted"/>
<feature type="region of interest" description="Disordered" evidence="1">
    <location>
        <begin position="44"/>
        <end position="116"/>
    </location>
</feature>
<accession>A0A150GXW2</accession>
<dbReference type="AlphaFoldDB" id="A0A150GXW2"/>
<evidence type="ECO:0000313" key="3">
    <source>
        <dbReference type="Proteomes" id="UP000075714"/>
    </source>
</evidence>
<dbReference type="Proteomes" id="UP000075714">
    <property type="component" value="Unassembled WGS sequence"/>
</dbReference>
<organism evidence="2 3">
    <name type="scientific">Gonium pectorale</name>
    <name type="common">Green alga</name>
    <dbReference type="NCBI Taxonomy" id="33097"/>
    <lineage>
        <taxon>Eukaryota</taxon>
        <taxon>Viridiplantae</taxon>
        <taxon>Chlorophyta</taxon>
        <taxon>core chlorophytes</taxon>
        <taxon>Chlorophyceae</taxon>
        <taxon>CS clade</taxon>
        <taxon>Chlamydomonadales</taxon>
        <taxon>Volvocaceae</taxon>
        <taxon>Gonium</taxon>
    </lineage>
</organism>
<reference evidence="3" key="1">
    <citation type="journal article" date="2016" name="Nat. Commun.">
        <title>The Gonium pectorale genome demonstrates co-option of cell cycle regulation during the evolution of multicellularity.</title>
        <authorList>
            <person name="Hanschen E.R."/>
            <person name="Marriage T.N."/>
            <person name="Ferris P.J."/>
            <person name="Hamaji T."/>
            <person name="Toyoda A."/>
            <person name="Fujiyama A."/>
            <person name="Neme R."/>
            <person name="Noguchi H."/>
            <person name="Minakuchi Y."/>
            <person name="Suzuki M."/>
            <person name="Kawai-Toyooka H."/>
            <person name="Smith D.R."/>
            <person name="Sparks H."/>
            <person name="Anderson J."/>
            <person name="Bakaric R."/>
            <person name="Luria V."/>
            <person name="Karger A."/>
            <person name="Kirschner M.W."/>
            <person name="Durand P.M."/>
            <person name="Michod R.E."/>
            <person name="Nozaki H."/>
            <person name="Olson B.J."/>
        </authorList>
    </citation>
    <scope>NUCLEOTIDE SEQUENCE [LARGE SCALE GENOMIC DNA]</scope>
    <source>
        <strain evidence="3">NIES-2863</strain>
    </source>
</reference>
<gene>
    <name evidence="2" type="ORF">GPECTOR_4g721</name>
</gene>
<keyword evidence="3" id="KW-1185">Reference proteome</keyword>
<name>A0A150GXW2_GONPE</name>
<dbReference type="Pfam" id="PF13516">
    <property type="entry name" value="LRR_6"/>
    <property type="match status" value="1"/>
</dbReference>
<dbReference type="STRING" id="33097.A0A150GXW2"/>
<sequence>MHVTDVGLLHLAHHATALTSLDVSNTAVGDRGVRCLVATRYRGAKPQATGGSAPARAADGRAASSGGGAARDRGGDADVIVLLSDSDSEDSDSEGQGGNAGVGIGGGGAGRRGGGGGAGLRHLNISSCRSVPRDMRHAAAEGLAALHAFLNAGRA</sequence>
<dbReference type="InterPro" id="IPR001611">
    <property type="entry name" value="Leu-rich_rpt"/>
</dbReference>